<feature type="domain" description="Type II secretion system protein GspE N-terminal" evidence="2">
    <location>
        <begin position="41"/>
        <end position="92"/>
    </location>
</feature>
<dbReference type="EMBL" id="NTFS01000046">
    <property type="protein sequence ID" value="PAX59570.1"/>
    <property type="molecule type" value="Genomic_DNA"/>
</dbReference>
<accession>A0A2A2TMJ9</accession>
<dbReference type="AlphaFoldDB" id="A0A2A2TMJ9"/>
<dbReference type="SUPFAM" id="SSF160246">
    <property type="entry name" value="EspE N-terminal domain-like"/>
    <property type="match status" value="1"/>
</dbReference>
<feature type="region of interest" description="Disordered" evidence="1">
    <location>
        <begin position="1"/>
        <end position="22"/>
    </location>
</feature>
<protein>
    <submittedName>
        <fullName evidence="3">Pilus assembly protein PilB</fullName>
    </submittedName>
</protein>
<evidence type="ECO:0000256" key="1">
    <source>
        <dbReference type="SAM" id="MobiDB-lite"/>
    </source>
</evidence>
<dbReference type="Pfam" id="PF05157">
    <property type="entry name" value="MshEN"/>
    <property type="match status" value="1"/>
</dbReference>
<reference evidence="3 4" key="1">
    <citation type="submission" date="2017-08" db="EMBL/GenBank/DDBJ databases">
        <title>Draft genome sequence of filamentous cyanobacterium Calothrix elsteri CCALA 953.</title>
        <authorList>
            <person name="Gagunashvili A.N."/>
            <person name="Elster J."/>
            <person name="Andresson O.S."/>
        </authorList>
    </citation>
    <scope>NUCLEOTIDE SEQUENCE [LARGE SCALE GENOMIC DNA]</scope>
    <source>
        <strain evidence="3 4">CCALA 953</strain>
    </source>
</reference>
<dbReference type="OrthoDB" id="503913at2"/>
<evidence type="ECO:0000313" key="3">
    <source>
        <dbReference type="EMBL" id="PAX59570.1"/>
    </source>
</evidence>
<organism evidence="3 4">
    <name type="scientific">Brunnivagina elsteri CCALA 953</name>
    <dbReference type="NCBI Taxonomy" id="987040"/>
    <lineage>
        <taxon>Bacteria</taxon>
        <taxon>Bacillati</taxon>
        <taxon>Cyanobacteriota</taxon>
        <taxon>Cyanophyceae</taxon>
        <taxon>Nostocales</taxon>
        <taxon>Calotrichaceae</taxon>
        <taxon>Brunnivagina</taxon>
    </lineage>
</organism>
<proteinExistence type="predicted"/>
<gene>
    <name evidence="3" type="ORF">CK510_06445</name>
</gene>
<keyword evidence="4" id="KW-1185">Reference proteome</keyword>
<dbReference type="InterPro" id="IPR037257">
    <property type="entry name" value="T2SS_E_N_sf"/>
</dbReference>
<comment type="caution">
    <text evidence="3">The sequence shown here is derived from an EMBL/GenBank/DDBJ whole genome shotgun (WGS) entry which is preliminary data.</text>
</comment>
<name>A0A2A2TMJ9_9CYAN</name>
<dbReference type="Gene3D" id="3.30.450.90">
    <property type="match status" value="1"/>
</dbReference>
<sequence>MLSSEGKQTDTEALGEKVSPDTEFQWDKKSEREQVIHLIETFLSFEACLYHQILPLRFEDKSLILGMVNPDDETALDYVSRILSYVNCTMVIQQMSADNHRSILSAYLNYKNTSQSAPGQLPSPKAYAEELLIPSGSQVTQSDSYQVSQIDGSQVSSVPILEAVAIEQKIEQKPVETTHQYRQYIDTSPNPRQNSTSASVFEAHLHKTGQEQDTDITASTQIPSLRVTEADELTPVELLPTLPPKRFLEELLGRVIVGGIGRLYFERLPYEGKILWSENGVLQSVLEKLPLSVFQGALNELKKFANWRVTTLSEPKQIEKEYIYKQQRLLLRLRVMPGMYGEEATLQVLRGAALKFYQQQQLSRISRDALGISQQLSYKLHELQERMLSNRNVNTERLETLSVLNKLLTNLDNQIKTLSDSEENHDRG</sequence>
<feature type="compositionally biased region" description="Basic and acidic residues" evidence="1">
    <location>
        <begin position="7"/>
        <end position="22"/>
    </location>
</feature>
<dbReference type="Proteomes" id="UP000218238">
    <property type="component" value="Unassembled WGS sequence"/>
</dbReference>
<evidence type="ECO:0000259" key="2">
    <source>
        <dbReference type="Pfam" id="PF05157"/>
    </source>
</evidence>
<dbReference type="RefSeq" id="WP_095720912.1">
    <property type="nucleotide sequence ID" value="NZ_NTFS01000046.1"/>
</dbReference>
<dbReference type="InterPro" id="IPR007831">
    <property type="entry name" value="T2SS_GspE_N"/>
</dbReference>
<evidence type="ECO:0000313" key="4">
    <source>
        <dbReference type="Proteomes" id="UP000218238"/>
    </source>
</evidence>